<dbReference type="KEGG" id="acru:HHL28_17430"/>
<evidence type="ECO:0000313" key="1">
    <source>
        <dbReference type="EMBL" id="QJE74604.1"/>
    </source>
</evidence>
<dbReference type="AlphaFoldDB" id="A0A858RB29"/>
<protein>
    <submittedName>
        <fullName evidence="1">Uncharacterized protein</fullName>
    </submittedName>
</protein>
<name>A0A858RB29_9PROT</name>
<accession>A0A858RB29</accession>
<dbReference type="EMBL" id="CP051775">
    <property type="protein sequence ID" value="QJE74604.1"/>
    <property type="molecule type" value="Genomic_DNA"/>
</dbReference>
<organism evidence="1 2">
    <name type="scientific">Aerophototrophica crusticola</name>
    <dbReference type="NCBI Taxonomy" id="1709002"/>
    <lineage>
        <taxon>Bacteria</taxon>
        <taxon>Pseudomonadati</taxon>
        <taxon>Pseudomonadota</taxon>
        <taxon>Alphaproteobacteria</taxon>
        <taxon>Rhodospirillales</taxon>
        <taxon>Rhodospirillaceae</taxon>
        <taxon>Aerophototrophica</taxon>
    </lineage>
</organism>
<sequence>MDGKAVAEYASDLQLGLRQQDVPEYKAIRKIGMSAVLAMNIRGLDEINYRILQMAAPFYFGIPSYVLDDIVSVLEEIEFIKVVRKADDIVSIIPDVPFYEDVFHVVGDYASTQKLREVEQLTVSILEKLQQAPQNVDTLAASLGADTKLFKTSIGIAEKGGLLLKKRARGKDILVSPLYFSDSLEALADLAARGDSKRLQRLISLISSMQGMPLSLIRQKKEIKGTALSAEDIAILEVMAADGILKPPRIVRPDNTSEDFIFTPQPGSARLNPARREIYEKAMALAAAVRKGELLPEAYRIRNPQALLASFQQKKFLRANTEATHQYKNLSVMNLGKLRKVGGGFSEFHLIDIDENHEAIKIAKQLLAGRTDIDTNIDPNAIITLSSDEEYVRSQISRMTVAASATIISDESKKELEQLWLF</sequence>
<evidence type="ECO:0000313" key="2">
    <source>
        <dbReference type="Proteomes" id="UP000501891"/>
    </source>
</evidence>
<proteinExistence type="predicted"/>
<reference evidence="1" key="1">
    <citation type="submission" date="2020-04" db="EMBL/GenBank/DDBJ databases">
        <title>A desert anoxygenic phototrophic bacterium fixes CO2 using RubisCO under aerobic conditions.</title>
        <authorList>
            <person name="Tang K."/>
        </authorList>
    </citation>
    <scope>NUCLEOTIDE SEQUENCE [LARGE SCALE GENOMIC DNA]</scope>
    <source>
        <strain evidence="1">MIMtkB3</strain>
    </source>
</reference>
<keyword evidence="2" id="KW-1185">Reference proteome</keyword>
<dbReference type="Proteomes" id="UP000501891">
    <property type="component" value="Chromosome"/>
</dbReference>
<gene>
    <name evidence="1" type="ORF">HHL28_17430</name>
</gene>